<name>W6R9J7_PENRF</name>
<accession>W6R9J7</accession>
<organism evidence="1 2">
    <name type="scientific">Penicillium roqueforti (strain FM164)</name>
    <dbReference type="NCBI Taxonomy" id="1365484"/>
    <lineage>
        <taxon>Eukaryota</taxon>
        <taxon>Fungi</taxon>
        <taxon>Dikarya</taxon>
        <taxon>Ascomycota</taxon>
        <taxon>Pezizomycotina</taxon>
        <taxon>Eurotiomycetes</taxon>
        <taxon>Eurotiomycetidae</taxon>
        <taxon>Eurotiales</taxon>
        <taxon>Aspergillaceae</taxon>
        <taxon>Penicillium</taxon>
    </lineage>
</organism>
<dbReference type="EMBL" id="HG792029">
    <property type="protein sequence ID" value="CDM38542.1"/>
    <property type="molecule type" value="Genomic_DNA"/>
</dbReference>
<protein>
    <submittedName>
        <fullName evidence="1">Uncharacterized protein</fullName>
    </submittedName>
</protein>
<evidence type="ECO:0000313" key="2">
    <source>
        <dbReference type="Proteomes" id="UP000030686"/>
    </source>
</evidence>
<proteinExistence type="predicted"/>
<sequence>MEDQVLWHDIQAVLYQTYSELVSAATRGLSTIDKKTKAYKVTYRKCLDVMDQV</sequence>
<keyword evidence="2" id="KW-1185">Reference proteome</keyword>
<gene>
    <name evidence="1" type="ORF">PROQFM164_S15g000006</name>
</gene>
<reference evidence="1" key="1">
    <citation type="journal article" date="2014" name="Nat. Commun.">
        <title>Multiple recent horizontal transfers of a large genomic region in cheese making fungi.</title>
        <authorList>
            <person name="Cheeseman K."/>
            <person name="Ropars J."/>
            <person name="Renault P."/>
            <person name="Dupont J."/>
            <person name="Gouzy J."/>
            <person name="Branca A."/>
            <person name="Abraham A.L."/>
            <person name="Ceppi M."/>
            <person name="Conseiller E."/>
            <person name="Debuchy R."/>
            <person name="Malagnac F."/>
            <person name="Goarin A."/>
            <person name="Silar P."/>
            <person name="Lacoste S."/>
            <person name="Sallet E."/>
            <person name="Bensimon A."/>
            <person name="Giraud T."/>
            <person name="Brygoo Y."/>
        </authorList>
    </citation>
    <scope>NUCLEOTIDE SEQUENCE [LARGE SCALE GENOMIC DNA]</scope>
    <source>
        <strain evidence="1">FM164</strain>
    </source>
</reference>
<dbReference type="Proteomes" id="UP000030686">
    <property type="component" value="Unassembled WGS sequence"/>
</dbReference>
<dbReference type="AlphaFoldDB" id="W6R9J7"/>
<evidence type="ECO:0000313" key="1">
    <source>
        <dbReference type="EMBL" id="CDM38542.1"/>
    </source>
</evidence>